<dbReference type="Pfam" id="PF08448">
    <property type="entry name" value="PAS_4"/>
    <property type="match status" value="1"/>
</dbReference>
<dbReference type="GO" id="GO:0000155">
    <property type="term" value="F:phosphorelay sensor kinase activity"/>
    <property type="evidence" value="ECO:0007669"/>
    <property type="project" value="InterPro"/>
</dbReference>
<keyword evidence="13" id="KW-1185">Reference proteome</keyword>
<dbReference type="CDD" id="cd00130">
    <property type="entry name" value="PAS"/>
    <property type="match status" value="2"/>
</dbReference>
<dbReference type="PROSITE" id="PS50112">
    <property type="entry name" value="PAS"/>
    <property type="match status" value="1"/>
</dbReference>
<evidence type="ECO:0000256" key="2">
    <source>
        <dbReference type="ARBA" id="ARBA00012438"/>
    </source>
</evidence>
<dbReference type="EC" id="2.7.13.3" evidence="2"/>
<dbReference type="Gene3D" id="1.10.287.130">
    <property type="match status" value="1"/>
</dbReference>
<dbReference type="PANTHER" id="PTHR43065:SF46">
    <property type="entry name" value="C4-DICARBOXYLATE TRANSPORT SENSOR PROTEIN DCTB"/>
    <property type="match status" value="1"/>
</dbReference>
<dbReference type="Gene3D" id="3.30.450.20">
    <property type="entry name" value="PAS domain"/>
    <property type="match status" value="2"/>
</dbReference>
<dbReference type="Gene3D" id="3.30.565.10">
    <property type="entry name" value="Histidine kinase-like ATPase, C-terminal domain"/>
    <property type="match status" value="1"/>
</dbReference>
<dbReference type="InterPro" id="IPR005467">
    <property type="entry name" value="His_kinase_dom"/>
</dbReference>
<dbReference type="InterPro" id="IPR003594">
    <property type="entry name" value="HATPase_dom"/>
</dbReference>
<feature type="domain" description="Histidine kinase" evidence="9">
    <location>
        <begin position="422"/>
        <end position="624"/>
    </location>
</feature>
<dbReference type="AlphaFoldDB" id="A0A1I2MNP4"/>
<evidence type="ECO:0000313" key="13">
    <source>
        <dbReference type="Proteomes" id="UP000198897"/>
    </source>
</evidence>
<proteinExistence type="predicted"/>
<dbReference type="PROSITE" id="PS50109">
    <property type="entry name" value="HIS_KIN"/>
    <property type="match status" value="1"/>
</dbReference>
<dbReference type="InterPro" id="IPR000014">
    <property type="entry name" value="PAS"/>
</dbReference>
<dbReference type="InterPro" id="IPR001610">
    <property type="entry name" value="PAC"/>
</dbReference>
<evidence type="ECO:0000256" key="4">
    <source>
        <dbReference type="ARBA" id="ARBA00022679"/>
    </source>
</evidence>
<dbReference type="SMART" id="SM00086">
    <property type="entry name" value="PAC"/>
    <property type="match status" value="1"/>
</dbReference>
<name>A0A1I2MNP4_9BACI</name>
<dbReference type="InterPro" id="IPR013655">
    <property type="entry name" value="PAS_fold_3"/>
</dbReference>
<dbReference type="SUPFAM" id="SSF47384">
    <property type="entry name" value="Homodimeric domain of signal transducing histidine kinase"/>
    <property type="match status" value="1"/>
</dbReference>
<dbReference type="PANTHER" id="PTHR43065">
    <property type="entry name" value="SENSOR HISTIDINE KINASE"/>
    <property type="match status" value="1"/>
</dbReference>
<keyword evidence="6 12" id="KW-0418">Kinase</keyword>
<evidence type="ECO:0000259" key="10">
    <source>
        <dbReference type="PROSITE" id="PS50112"/>
    </source>
</evidence>
<dbReference type="Pfam" id="PF08447">
    <property type="entry name" value="PAS_3"/>
    <property type="match status" value="1"/>
</dbReference>
<keyword evidence="5" id="KW-0547">Nucleotide-binding</keyword>
<dbReference type="InterPro" id="IPR000700">
    <property type="entry name" value="PAS-assoc_C"/>
</dbReference>
<dbReference type="SMART" id="SM00388">
    <property type="entry name" value="HisKA"/>
    <property type="match status" value="1"/>
</dbReference>
<reference evidence="13" key="1">
    <citation type="submission" date="2016-10" db="EMBL/GenBank/DDBJ databases">
        <authorList>
            <person name="Varghese N."/>
            <person name="Submissions S."/>
        </authorList>
    </citation>
    <scope>NUCLEOTIDE SEQUENCE [LARGE SCALE GENOMIC DNA]</scope>
    <source>
        <strain evidence="13">FP5</strain>
    </source>
</reference>
<protein>
    <recommendedName>
        <fullName evidence="2">histidine kinase</fullName>
        <ecNumber evidence="2">2.7.13.3</ecNumber>
    </recommendedName>
</protein>
<keyword evidence="8" id="KW-0902">Two-component regulatory system</keyword>
<keyword evidence="3" id="KW-0597">Phosphoprotein</keyword>
<dbReference type="SMART" id="SM00091">
    <property type="entry name" value="PAS"/>
    <property type="match status" value="2"/>
</dbReference>
<dbReference type="GO" id="GO:0005524">
    <property type="term" value="F:ATP binding"/>
    <property type="evidence" value="ECO:0007669"/>
    <property type="project" value="UniProtKB-KW"/>
</dbReference>
<dbReference type="Pfam" id="PF02518">
    <property type="entry name" value="HATPase_c"/>
    <property type="match status" value="1"/>
</dbReference>
<accession>A0A1I2MNP4</accession>
<evidence type="ECO:0000256" key="8">
    <source>
        <dbReference type="ARBA" id="ARBA00023012"/>
    </source>
</evidence>
<evidence type="ECO:0000259" key="9">
    <source>
        <dbReference type="PROSITE" id="PS50109"/>
    </source>
</evidence>
<dbReference type="InterPro" id="IPR035965">
    <property type="entry name" value="PAS-like_dom_sf"/>
</dbReference>
<gene>
    <name evidence="12" type="ORF">SAMN05216353_11436</name>
</gene>
<organism evidence="12 13">
    <name type="scientific">Halobacillus alkaliphilus</name>
    <dbReference type="NCBI Taxonomy" id="396056"/>
    <lineage>
        <taxon>Bacteria</taxon>
        <taxon>Bacillati</taxon>
        <taxon>Bacillota</taxon>
        <taxon>Bacilli</taxon>
        <taxon>Bacillales</taxon>
        <taxon>Bacillaceae</taxon>
        <taxon>Halobacillus</taxon>
    </lineage>
</organism>
<dbReference type="PRINTS" id="PR00344">
    <property type="entry name" value="BCTRLSENSOR"/>
</dbReference>
<dbReference type="Pfam" id="PF00512">
    <property type="entry name" value="HisKA"/>
    <property type="match status" value="1"/>
</dbReference>
<feature type="domain" description="PAS" evidence="10">
    <location>
        <begin position="285"/>
        <end position="360"/>
    </location>
</feature>
<evidence type="ECO:0000259" key="11">
    <source>
        <dbReference type="PROSITE" id="PS50113"/>
    </source>
</evidence>
<dbReference type="SUPFAM" id="SSF55785">
    <property type="entry name" value="PYP-like sensor domain (PAS domain)"/>
    <property type="match status" value="2"/>
</dbReference>
<dbReference type="Proteomes" id="UP000198897">
    <property type="component" value="Unassembled WGS sequence"/>
</dbReference>
<dbReference type="SMART" id="SM00387">
    <property type="entry name" value="HATPase_c"/>
    <property type="match status" value="1"/>
</dbReference>
<dbReference type="InterPro" id="IPR036890">
    <property type="entry name" value="HATPase_C_sf"/>
</dbReference>
<dbReference type="SUPFAM" id="SSF55874">
    <property type="entry name" value="ATPase domain of HSP90 chaperone/DNA topoisomerase II/histidine kinase"/>
    <property type="match status" value="1"/>
</dbReference>
<dbReference type="PROSITE" id="PS50113">
    <property type="entry name" value="PAC"/>
    <property type="match status" value="1"/>
</dbReference>
<dbReference type="InterPro" id="IPR003661">
    <property type="entry name" value="HisK_dim/P_dom"/>
</dbReference>
<evidence type="ECO:0000256" key="1">
    <source>
        <dbReference type="ARBA" id="ARBA00000085"/>
    </source>
</evidence>
<feature type="domain" description="PAC" evidence="11">
    <location>
        <begin position="359"/>
        <end position="409"/>
    </location>
</feature>
<comment type="catalytic activity">
    <reaction evidence="1">
        <text>ATP + protein L-histidine = ADP + protein N-phospho-L-histidine.</text>
        <dbReference type="EC" id="2.7.13.3"/>
    </reaction>
</comment>
<evidence type="ECO:0000256" key="5">
    <source>
        <dbReference type="ARBA" id="ARBA00022741"/>
    </source>
</evidence>
<dbReference type="InterPro" id="IPR036097">
    <property type="entry name" value="HisK_dim/P_sf"/>
</dbReference>
<dbReference type="InterPro" id="IPR013656">
    <property type="entry name" value="PAS_4"/>
</dbReference>
<dbReference type="NCBIfam" id="TIGR00229">
    <property type="entry name" value="sensory_box"/>
    <property type="match status" value="2"/>
</dbReference>
<evidence type="ECO:0000256" key="7">
    <source>
        <dbReference type="ARBA" id="ARBA00022840"/>
    </source>
</evidence>
<evidence type="ECO:0000256" key="3">
    <source>
        <dbReference type="ARBA" id="ARBA00022553"/>
    </source>
</evidence>
<sequence>MVIRERYSDQVHSNEILDVLSMNGTPGCLLDLRLHKVILNPEMQRTLELEDVELSYTEWLQSFPSSSQNTLQRVLHQLLTEGLRDISLQVNNGNTFRPWDCKMVHLTNGQIAFSLRERVRTEKLNPEDSVRGAKEEEQLYPERPFKGTIAEKPEKHSILYSTSKNSQLKHRMTHLVDKFPHGLAIISHNWKITYANHKMEQITGISFEQNCNRKLWDVYPINEYYNFFQYYLRAMETQETCEFEGFIQKTNTTVLMTVHPTELGITVFAQDITQYKKQLQALKDSEERFALLANNIKDVFWICDPQFNEIHYISPSFQNLFGISRREAFTNPSIILRVINEADHPKVKESIKLMRTQKDQVEYRVKSSNGEERWIRTRGFPVENNGTDYVIGIHEDVTEFKEMEQLKEKSQQLSTITQMSAGIAHEIKNPLTAIKGFLQIGAANPELRDNYQDIILDEVNRIEAIVQDFMMLSKPKSSIQLEQVAPEHIVSYVIRLLEQEAKDKGVKLVFQHKGLDEEIDTEPKRLNQILINLIKNGIDVMDGGKVVIDAEMSSHELTISVSDEGPGLTPHELAKIGEPFFTTKEKGTGLGVMVTKKIVSDLNGTMSYESKKGEGTTVTVRLPK</sequence>
<evidence type="ECO:0000256" key="6">
    <source>
        <dbReference type="ARBA" id="ARBA00022777"/>
    </source>
</evidence>
<dbReference type="CDD" id="cd00082">
    <property type="entry name" value="HisKA"/>
    <property type="match status" value="1"/>
</dbReference>
<evidence type="ECO:0000313" key="12">
    <source>
        <dbReference type="EMBL" id="SFF92728.1"/>
    </source>
</evidence>
<keyword evidence="7" id="KW-0067">ATP-binding</keyword>
<dbReference type="EMBL" id="FOOG01000014">
    <property type="protein sequence ID" value="SFF92728.1"/>
    <property type="molecule type" value="Genomic_DNA"/>
</dbReference>
<dbReference type="InterPro" id="IPR004358">
    <property type="entry name" value="Sig_transdc_His_kin-like_C"/>
</dbReference>
<keyword evidence="4" id="KW-0808">Transferase</keyword>